<dbReference type="RefSeq" id="WP_012350809.1">
    <property type="nucleotide sequence ID" value="NC_010525.1"/>
</dbReference>
<dbReference type="Pfam" id="PF04438">
    <property type="entry name" value="zf-HIT"/>
    <property type="match status" value="1"/>
</dbReference>
<dbReference type="OrthoDB" id="70008at2157"/>
<evidence type="ECO:0000259" key="1">
    <source>
        <dbReference type="Pfam" id="PF04438"/>
    </source>
</evidence>
<organism evidence="2 3">
    <name type="scientific">Pyrobaculum neutrophilum (strain DSM 2338 / JCM 9278 / NBRC 100436 / V24Sta)</name>
    <name type="common">Thermoproteus neutrophilus</name>
    <dbReference type="NCBI Taxonomy" id="444157"/>
    <lineage>
        <taxon>Archaea</taxon>
        <taxon>Thermoproteota</taxon>
        <taxon>Thermoprotei</taxon>
        <taxon>Thermoproteales</taxon>
        <taxon>Thermoproteaceae</taxon>
        <taxon>Pyrobaculum</taxon>
    </lineage>
</organism>
<gene>
    <name evidence="2" type="ordered locus">Tneu_1465</name>
</gene>
<evidence type="ECO:0000313" key="2">
    <source>
        <dbReference type="EMBL" id="ACB40390.1"/>
    </source>
</evidence>
<dbReference type="InterPro" id="IPR007529">
    <property type="entry name" value="Znf_HIT"/>
</dbReference>
<evidence type="ECO:0000313" key="3">
    <source>
        <dbReference type="Proteomes" id="UP000001694"/>
    </source>
</evidence>
<protein>
    <recommendedName>
        <fullName evidence="1">HIT-type domain-containing protein</fullName>
    </recommendedName>
</protein>
<dbReference type="STRING" id="444157.Tneu_1465"/>
<name>B1Y9G1_PYRNV</name>
<dbReference type="KEGG" id="tne:Tneu_1465"/>
<dbReference type="Proteomes" id="UP000001694">
    <property type="component" value="Chromosome"/>
</dbReference>
<sequence>MELCQICGFEKAELRCPRCGRRVCRHDWAGDRCAVCDSTLCRLCGRFFAVSTCAICGRPVCDGCSIRVGLGRVCRECAGLLEKLGK</sequence>
<proteinExistence type="predicted"/>
<dbReference type="AlphaFoldDB" id="B1Y9G1"/>
<reference evidence="2" key="1">
    <citation type="submission" date="2008-03" db="EMBL/GenBank/DDBJ databases">
        <title>Complete sequence of Thermoproteus neutrophilus V24Sta.</title>
        <authorList>
            <consortium name="US DOE Joint Genome Institute"/>
            <person name="Copeland A."/>
            <person name="Lucas S."/>
            <person name="Lapidus A."/>
            <person name="Glavina del Rio T."/>
            <person name="Dalin E."/>
            <person name="Tice H."/>
            <person name="Bruce D."/>
            <person name="Goodwin L."/>
            <person name="Pitluck S."/>
            <person name="Sims D."/>
            <person name="Brettin T."/>
            <person name="Detter J.C."/>
            <person name="Han C."/>
            <person name="Kuske C.R."/>
            <person name="Schmutz J."/>
            <person name="Larimer F."/>
            <person name="Land M."/>
            <person name="Hauser L."/>
            <person name="Kyrpides N."/>
            <person name="Mikhailova N."/>
            <person name="Biddle J.F."/>
            <person name="Zhang Z."/>
            <person name="Fitz-Gibbon S.T."/>
            <person name="Lowe T.M."/>
            <person name="Saltikov C."/>
            <person name="House C.H."/>
            <person name="Richardson P."/>
        </authorList>
    </citation>
    <scope>NUCLEOTIDE SEQUENCE [LARGE SCALE GENOMIC DNA]</scope>
    <source>
        <strain evidence="2">V24Sta</strain>
    </source>
</reference>
<dbReference type="eggNOG" id="arCOG07221">
    <property type="taxonomic scope" value="Archaea"/>
</dbReference>
<dbReference type="EMBL" id="CP001014">
    <property type="protein sequence ID" value="ACB40390.1"/>
    <property type="molecule type" value="Genomic_DNA"/>
</dbReference>
<dbReference type="GeneID" id="6165611"/>
<keyword evidence="3" id="KW-1185">Reference proteome</keyword>
<feature type="domain" description="HIT-type" evidence="1">
    <location>
        <begin position="2"/>
        <end position="24"/>
    </location>
</feature>
<accession>B1Y9G1</accession>
<dbReference type="HOGENOM" id="CLU_171532_0_0_2"/>